<protein>
    <submittedName>
        <fullName evidence="1">Uncharacterized protein</fullName>
    </submittedName>
</protein>
<evidence type="ECO:0000313" key="1">
    <source>
        <dbReference type="EMBL" id="KAI8440417.1"/>
    </source>
</evidence>
<sequence length="3300" mass="363189">MSAVDSRRSSRNKGENVQDPSISTTSFEISQLGSEQITTENTAPHPRTRTRFSNAVANTSSTSDLSTSNALVLVVIIFISSLLALGLLYRQFPDLEDLQTFAIPGSIFLSILSGFLFPFYLALLLVCCCSAIGASLCFFLSNLLGKKLVKRFFPARAAQWAKAVKKHQNNLLNYIIFLRVTPFLPNWFINMSAPVIGVPLVPFALGTFIGVAPPSFVAIQAGQTLHTLTSTSEAWSWTSILVLTVFASIFLPNLVLSYGVLLLHSFQLGVPTWLGLSAPVLCILTFGITQCWCREAADSWGGPVGYRLMAAFGLLLQVSSLLICGFVPLKVQPFVYGIIGGLGSSLISAQVEAIIFDTYDSRLGIIRGVCLTGQAVGQSLFPHIIAALIDQYGYSYAHIVLSGIMLQTLPAIMLLKIDDNIKRPVSYSRYSDLSKTYAVYSNAADSDYYTNELPLHDMSKKCWKSPSDDNLHREEVMRIDSGEEYFTTTITPPPSPEEKRRNLFGIDILPDIPEETEESDEEDEDSYNVNQTNTSTNKKRFSAAIKRLSTLGDNFDEYIAKQVRRDSESEREGSENREFSEIEVTYDNISPITDIQREKIMKSFSFRCQSAYASMRRRFWMPSYRVYRLRRRLVFAMYTINDTFIKPLTRSLSSWRFYPALLLSFSKLSLTSISLVLLPMIASHVRPKISMTESNFLMSLHGFTWLCFLLSTPWLAQTPKRNFKYVAVLGLMISTVACFVLAASDNQDLFSIGCVVAGLGFGAISSCWECTVQDFIGVRKWPKLQSTLESLSAVLIVLSALLSTASAVDCFGKSFHCVNSTHFMICVDLGGGVSQSIDDFLIPCPPPTVCQGNNHFECEYPAVTTPSTTLSNVISDTTEPWEEIVVTTNSPPKNTSTTKEYSEKYMNTVSITSVAEDNLTTDTTVDVTAEAFSSSDVNSNSNIPELISISPSYEVTTRFDGITNIVSDNIVTGNAEVITAMPHIPLIPLHQIQNVTNETIGDNVTLTLSNTEPIVTLNNNYIFVQNDSVREVKDITSTSPSYNFTSRNISGAIVTADPSMIDTTTTTERPLTLITDESFVTGVNLPVTTAQTLVSTDELQNVANMNIQTTTPEPALIQHTLDKEQFQITGFEENFTTTSVQNSEKEQSNILNPDVAQNVPDQLPITTYQSTVTTVTKMDVKNGVTVETIIASEQPTTVNLSTHYIDHDIYTTEAPLIISTDRKLDTQNFSKSDQVPTKLIDDTIVYRNNEQSTTDINILPTNIDVKTEQLVDITTETQKLPVTDQLKINKDIPVTEQVQKLIDTGIESQKLSEKRATDPDIITEKSTDLATETQEKQRNEQIISTKNTTTTGSDAAAGVSVLLIEAQKLLDKGVQQSKDNTQSLTTENDALTENPIVFTTEIQKLLVTELPKINKNNSAIEQVQKLNDSIIESPKSSGKRLATDPDIITEKLSDLATPTQHKQGNEQIITNKNITTADNNVAAEVIVLPKGAQKPTEKGIQQSKFSTQSLATDNDTITKNPSEFATETPKQLRVTLTTLTGNDVLTEASDLSLEAQTLTYNVVEQRKINTTSSPTEIVSAFTTVTQQSVYLSTELITTTRSDLLSDIDKKTEKAGVYTTVTHEPTKQIIEEEKPIFVGTKNTTTNKNYLSFDNYAIVNKTSDFTTEAQKPIYIGTEQPITRTQSTATDTITENSVLSIEIQTPTYMSTLTTKATDVDVNFEKANVSIMATPKSVSMSTELPITIKNDQATDIKVTTEILIDTATGPNKPTIQIQEEVTLGLSNYDIETEKQKQEGLTTDTNSFAIITTEGVAVQSLGVTEQPIITALVDNIVPDTTISNIDKFHNNISSNAKVTGTTIVQSINTITATTTEPTTIKLAEDKIKGETTAFTSIVKASDSDVLNELPVDNVQIIHNSTDEQPNQNTPEVTADTVAGIIPITVQTVNIKKDNETATAKSTPNLSNGHQIYTNIDETDMSNGLTIDTSFNIINEVKDLSPNTVKPTQEPQSVGEIVDKNQHTTKNNFQVTETAFTTEQTKIHNNVDASDVAISNNVVINEDTSKTVKVNSELHTTERVNLIPGENIAGQLPTAETPATTDLESISTLNLNHVINSIDLNLQKVIKNQSKSTNSVYSDQLTSTAEATSETTVTENFTPSLNSNSMSSQKNKHLTSNNQVTTEITNTVVDNLAEEASSFTTATESNSILKENGNIYKTLTNLNTQDNSYVSFTTEEIASLHGNIASNQIPKLTTVSENEAHETSLINYPNNEVDYFTSIPRVVENTETAFTQQSTTIGGIDYESHVSTKNEMDQHVEITTQIFSTRQPMQTIESNKNTNNLLYNPLSNILLDKINEAVSPVTESSTSFRIKNNGNINSMGILSFGTYSEIDNGSTQLPQMQNANGVTIQPSIPIVRTNDNLPSSSLDSLSVAGDLHKAKYPASIAKTENLSIIQTETILKETFITKEDLFLNGGNAMTTSAVPKTDSTTEFSIKESVKNVYKTIESYFNTPSETSTPESFKEKGNGAINPILSPHDFSTKTSSSMYNTESSLYGTKDNYDSRVSKLGPVPPVNNLKPNVTYSGYSTKTTKIEMTTESSKNQVEGNIALNKPVISAAVPVPDYNIEINTSNINKPIPIASHGTKTSESKTLQELDNSATYYPRKYVTSAMNNYQYVTEKSDTSTSSKSNGSSVNIFPEATVSSQQSVNSFKTVAKSLSGQINEKNLVNPNKSQYNSSFYADAANFGSKLTIATEYTDFKSSNNLSNAADKQSPSKSHSNFTIATNQVTEKVLATNTNKDLNSAAKENKLQNNSSFGHSTITVIPSKNVSQDITKNGLSLSRNATNTTKFNTPKSPPKTITHSTEHNLAQVEPMSTKQNKIHSVITTSQAPIKKITPRPVVSITTTESPSKQIPKTALANFGCINGIRGRYSDKDDCRKFYICFGNSQPIVGNCPANTVFSDISKLCTKNLSHCIRENEFKCPVAGRFSDVTKVNVYYICVSYKTHLYRFKLQCQIGFTLNKTTINCEENRKIKSNQPVSISLSQNSNDGSIKTSTSSISSASSSGSSSSTSTSSDSSSSSSSNDSSSGDSNGNSSSNRDSSSSKRKEKKESKEKPEDKEGDEEDEVFECEKEGKFPVRNDCKRYYLCKKNGKSEYRRKIKKCQSGEVFHKGKKNNKNSSESSDSDSNDDRRPSNSKQRKEKKGKPAGKEDEDDDQEVFKCGIFPVSGDCKQEKKESKEKPEGKGDEEDEIFECEKEGKFPIRNDCKRYYLCKKNRKSDYRRKIKKCESDEVFHKAKKKCVDADSYEC</sequence>
<reference evidence="1 2" key="1">
    <citation type="journal article" date="2022" name="Genome Biol. Evol.">
        <title>The Spruce Budworm Genome: Reconstructing the Evolutionary History of Antifreeze Proteins.</title>
        <authorList>
            <person name="Beliveau C."/>
            <person name="Gagne P."/>
            <person name="Picq S."/>
            <person name="Vernygora O."/>
            <person name="Keeling C.I."/>
            <person name="Pinkney K."/>
            <person name="Doucet D."/>
            <person name="Wen F."/>
            <person name="Johnston J.S."/>
            <person name="Maaroufi H."/>
            <person name="Boyle B."/>
            <person name="Laroche J."/>
            <person name="Dewar K."/>
            <person name="Juretic N."/>
            <person name="Blackburn G."/>
            <person name="Nisole A."/>
            <person name="Brunet B."/>
            <person name="Brandao M."/>
            <person name="Lumley L."/>
            <person name="Duan J."/>
            <person name="Quan G."/>
            <person name="Lucarotti C.J."/>
            <person name="Roe A.D."/>
            <person name="Sperling F.A.H."/>
            <person name="Levesque R.C."/>
            <person name="Cusson M."/>
        </authorList>
    </citation>
    <scope>NUCLEOTIDE SEQUENCE [LARGE SCALE GENOMIC DNA]</scope>
    <source>
        <strain evidence="1">Glfc:IPQL:Cfum</strain>
    </source>
</reference>
<keyword evidence="2" id="KW-1185">Reference proteome</keyword>
<dbReference type="EMBL" id="CM046102">
    <property type="protein sequence ID" value="KAI8440417.1"/>
    <property type="molecule type" value="Genomic_DNA"/>
</dbReference>
<gene>
    <name evidence="1" type="ORF">MSG28_001735</name>
</gene>
<dbReference type="Proteomes" id="UP001064048">
    <property type="component" value="Chromosome 2"/>
</dbReference>
<accession>A0ACC0KW58</accession>
<evidence type="ECO:0000313" key="2">
    <source>
        <dbReference type="Proteomes" id="UP001064048"/>
    </source>
</evidence>
<organism evidence="1 2">
    <name type="scientific">Choristoneura fumiferana</name>
    <name type="common">Spruce budworm moth</name>
    <name type="synonym">Archips fumiferana</name>
    <dbReference type="NCBI Taxonomy" id="7141"/>
    <lineage>
        <taxon>Eukaryota</taxon>
        <taxon>Metazoa</taxon>
        <taxon>Ecdysozoa</taxon>
        <taxon>Arthropoda</taxon>
        <taxon>Hexapoda</taxon>
        <taxon>Insecta</taxon>
        <taxon>Pterygota</taxon>
        <taxon>Neoptera</taxon>
        <taxon>Endopterygota</taxon>
        <taxon>Lepidoptera</taxon>
        <taxon>Glossata</taxon>
        <taxon>Ditrysia</taxon>
        <taxon>Tortricoidea</taxon>
        <taxon>Tortricidae</taxon>
        <taxon>Tortricinae</taxon>
        <taxon>Choristoneura</taxon>
    </lineage>
</organism>
<comment type="caution">
    <text evidence="1">The sequence shown here is derived from an EMBL/GenBank/DDBJ whole genome shotgun (WGS) entry which is preliminary data.</text>
</comment>
<name>A0ACC0KW58_CHOFU</name>
<proteinExistence type="predicted"/>